<reference evidence="3 4" key="1">
    <citation type="journal article" date="2014" name="BMC Genomics">
        <title>Comparative genome sequencing reveals chemotype-specific gene clusters in the toxigenic black mold Stachybotrys.</title>
        <authorList>
            <person name="Semeiks J."/>
            <person name="Borek D."/>
            <person name="Otwinowski Z."/>
            <person name="Grishin N.V."/>
        </authorList>
    </citation>
    <scope>NUCLEOTIDE SEQUENCE [LARGE SCALE GENOMIC DNA]</scope>
    <source>
        <strain evidence="4">CBS 109288 / IBT 7711</strain>
    </source>
</reference>
<evidence type="ECO:0000313" key="3">
    <source>
        <dbReference type="EMBL" id="KEY66241.1"/>
    </source>
</evidence>
<sequence>LLGIDLQSPSTYDIEGPPGYPFAKKSAISIIDLRNDGIARSDSIDDTGYKSDFKDQEYRERVLCVPWSRNLQMQISPSLFQLICREYDLPVAFQHALLSRDKSLESTKGCFFFKDNSRQSDRFCVFHKLQIEFNATLAICTIYDHADDTIFHLVIGKVAYLQPWSDRENSNPLGENAETPDEGIRVLHNLAQTHHIILENLANIEQALDFLDSAMDQLSKSGYPITAQAIETDRQLLRYIRSACLHSKRWVSNYRDRVNIQINLAFHLSQQQDNRVNAQLAEDSYREASAMTTIAVAIFGMVFFDYASDENGAGSIHTSGYLWWYFLSSALVTGTVFLAWGYWKRTRERQYLERHKAQKKKEPGELTLLVAEYMTEPENPVRGLGNTPNVHSEVPLDS</sequence>
<keyword evidence="2" id="KW-0812">Transmembrane</keyword>
<accession>A0A084ALR2</accession>
<feature type="region of interest" description="Disordered" evidence="1">
    <location>
        <begin position="377"/>
        <end position="398"/>
    </location>
</feature>
<evidence type="ECO:0000256" key="2">
    <source>
        <dbReference type="SAM" id="Phobius"/>
    </source>
</evidence>
<feature type="non-terminal residue" evidence="3">
    <location>
        <position position="1"/>
    </location>
</feature>
<dbReference type="AlphaFoldDB" id="A0A084ALR2"/>
<proteinExistence type="predicted"/>
<evidence type="ECO:0000313" key="4">
    <source>
        <dbReference type="Proteomes" id="UP000028045"/>
    </source>
</evidence>
<keyword evidence="2" id="KW-1133">Transmembrane helix</keyword>
<feature type="transmembrane region" description="Helical" evidence="2">
    <location>
        <begin position="322"/>
        <end position="343"/>
    </location>
</feature>
<name>A0A084ALR2_STACB</name>
<evidence type="ECO:0000256" key="1">
    <source>
        <dbReference type="SAM" id="MobiDB-lite"/>
    </source>
</evidence>
<keyword evidence="4" id="KW-1185">Reference proteome</keyword>
<dbReference type="Proteomes" id="UP000028045">
    <property type="component" value="Unassembled WGS sequence"/>
</dbReference>
<organism evidence="3 4">
    <name type="scientific">Stachybotrys chartarum (strain CBS 109288 / IBT 7711)</name>
    <name type="common">Toxic black mold</name>
    <name type="synonym">Stilbospora chartarum</name>
    <dbReference type="NCBI Taxonomy" id="1280523"/>
    <lineage>
        <taxon>Eukaryota</taxon>
        <taxon>Fungi</taxon>
        <taxon>Dikarya</taxon>
        <taxon>Ascomycota</taxon>
        <taxon>Pezizomycotina</taxon>
        <taxon>Sordariomycetes</taxon>
        <taxon>Hypocreomycetidae</taxon>
        <taxon>Hypocreales</taxon>
        <taxon>Stachybotryaceae</taxon>
        <taxon>Stachybotrys</taxon>
    </lineage>
</organism>
<dbReference type="HOGENOM" id="CLU_681815_0_0_1"/>
<protein>
    <submittedName>
        <fullName evidence="3">Uncharacterized protein</fullName>
    </submittedName>
</protein>
<dbReference type="EMBL" id="KL648664">
    <property type="protein sequence ID" value="KEY66241.1"/>
    <property type="molecule type" value="Genomic_DNA"/>
</dbReference>
<gene>
    <name evidence="3" type="ORF">S7711_11381</name>
</gene>
<keyword evidence="2" id="KW-0472">Membrane</keyword>